<reference evidence="3 4" key="2">
    <citation type="submission" date="2007-09" db="EMBL/GenBank/DDBJ databases">
        <authorList>
            <person name="Fulton L."/>
            <person name="Clifton S."/>
            <person name="Fulton B."/>
            <person name="Xu J."/>
            <person name="Minx P."/>
            <person name="Pepin K.H."/>
            <person name="Johnson M."/>
            <person name="Thiruvilangam P."/>
            <person name="Bhonagiri V."/>
            <person name="Nash W.E."/>
            <person name="Mardis E.R."/>
            <person name="Wilson R.K."/>
        </authorList>
    </citation>
    <scope>NUCLEOTIDE SEQUENCE [LARGE SCALE GENOMIC DNA]</scope>
    <source>
        <strain evidence="3 4">M21/2</strain>
    </source>
</reference>
<sequence length="110" mass="12381">MGNAEFVLLPSICYEGCSMTVIEAFSLGKPVIATDIGFMHEAISAVGMNTVFPMKDYNALRHKVIELWNDPDLCSQYGKIARNEYENKYSEPIDIANLTKIYYNCISENS</sequence>
<name>A8SDW5_9FIRM</name>
<accession>A8SDW5</accession>
<dbReference type="Gene3D" id="3.40.50.2000">
    <property type="entry name" value="Glycogen Phosphorylase B"/>
    <property type="match status" value="2"/>
</dbReference>
<reference evidence="3 4" key="1">
    <citation type="submission" date="2007-09" db="EMBL/GenBank/DDBJ databases">
        <title>Draft genome sequence of Faecalibacterium prausnitzii M21/2.</title>
        <authorList>
            <person name="Sudarsanam P."/>
            <person name="Ley R."/>
            <person name="Guruge J."/>
            <person name="Turnbaugh P.J."/>
            <person name="Mahowald M."/>
            <person name="Liep D."/>
            <person name="Gordon J."/>
        </authorList>
    </citation>
    <scope>NUCLEOTIDE SEQUENCE [LARGE SCALE GENOMIC DNA]</scope>
    <source>
        <strain evidence="3 4">M21/2</strain>
    </source>
</reference>
<dbReference type="Pfam" id="PF00534">
    <property type="entry name" value="Glycos_transf_1"/>
    <property type="match status" value="1"/>
</dbReference>
<evidence type="ECO:0000313" key="3">
    <source>
        <dbReference type="EMBL" id="EDP21024.1"/>
    </source>
</evidence>
<keyword evidence="1" id="KW-0808">Transferase</keyword>
<dbReference type="GO" id="GO:0009103">
    <property type="term" value="P:lipopolysaccharide biosynthetic process"/>
    <property type="evidence" value="ECO:0007669"/>
    <property type="project" value="TreeGrafter"/>
</dbReference>
<gene>
    <name evidence="3" type="ORF">FAEPRAM212_02352</name>
</gene>
<dbReference type="Proteomes" id="UP000005945">
    <property type="component" value="Unassembled WGS sequence"/>
</dbReference>
<dbReference type="EMBL" id="ABED02000028">
    <property type="protein sequence ID" value="EDP21024.1"/>
    <property type="molecule type" value="Genomic_DNA"/>
</dbReference>
<dbReference type="InterPro" id="IPR001296">
    <property type="entry name" value="Glyco_trans_1"/>
</dbReference>
<dbReference type="HOGENOM" id="CLU_2167216_0_0_9"/>
<dbReference type="CAZy" id="GT4">
    <property type="family name" value="Glycosyltransferase Family 4"/>
</dbReference>
<organism evidence="3 4">
    <name type="scientific">Faecalibacterium prausnitzii M21/2</name>
    <dbReference type="NCBI Taxonomy" id="411485"/>
    <lineage>
        <taxon>Bacteria</taxon>
        <taxon>Bacillati</taxon>
        <taxon>Bacillota</taxon>
        <taxon>Clostridia</taxon>
        <taxon>Eubacteriales</taxon>
        <taxon>Oscillospiraceae</taxon>
        <taxon>Faecalibacterium</taxon>
    </lineage>
</organism>
<feature type="domain" description="Glycosyl transferase family 1" evidence="2">
    <location>
        <begin position="3"/>
        <end position="83"/>
    </location>
</feature>
<evidence type="ECO:0000259" key="2">
    <source>
        <dbReference type="Pfam" id="PF00534"/>
    </source>
</evidence>
<protein>
    <recommendedName>
        <fullName evidence="2">Glycosyl transferase family 1 domain-containing protein</fullName>
    </recommendedName>
</protein>
<dbReference type="PANTHER" id="PTHR46401">
    <property type="entry name" value="GLYCOSYLTRANSFERASE WBBK-RELATED"/>
    <property type="match status" value="1"/>
</dbReference>
<dbReference type="SUPFAM" id="SSF53756">
    <property type="entry name" value="UDP-Glycosyltransferase/glycogen phosphorylase"/>
    <property type="match status" value="1"/>
</dbReference>
<evidence type="ECO:0000256" key="1">
    <source>
        <dbReference type="ARBA" id="ARBA00022679"/>
    </source>
</evidence>
<proteinExistence type="predicted"/>
<dbReference type="AlphaFoldDB" id="A8SDW5"/>
<dbReference type="GO" id="GO:0016757">
    <property type="term" value="F:glycosyltransferase activity"/>
    <property type="evidence" value="ECO:0007669"/>
    <property type="project" value="InterPro"/>
</dbReference>
<dbReference type="PANTHER" id="PTHR46401:SF2">
    <property type="entry name" value="GLYCOSYLTRANSFERASE WBBK-RELATED"/>
    <property type="match status" value="1"/>
</dbReference>
<comment type="caution">
    <text evidence="3">The sequence shown here is derived from an EMBL/GenBank/DDBJ whole genome shotgun (WGS) entry which is preliminary data.</text>
</comment>
<evidence type="ECO:0000313" key="4">
    <source>
        <dbReference type="Proteomes" id="UP000005945"/>
    </source>
</evidence>